<dbReference type="PROSITE" id="PS50850">
    <property type="entry name" value="MFS"/>
    <property type="match status" value="1"/>
</dbReference>
<feature type="transmembrane region" description="Helical" evidence="7">
    <location>
        <begin position="311"/>
        <end position="334"/>
    </location>
</feature>
<feature type="transmembrane region" description="Helical" evidence="7">
    <location>
        <begin position="375"/>
        <end position="397"/>
    </location>
</feature>
<protein>
    <submittedName>
        <fullName evidence="9">Putative transporter</fullName>
    </submittedName>
</protein>
<dbReference type="Proteomes" id="UP000004949">
    <property type="component" value="Unassembled WGS sequence"/>
</dbReference>
<evidence type="ECO:0000313" key="10">
    <source>
        <dbReference type="Proteomes" id="UP000004949"/>
    </source>
</evidence>
<dbReference type="InterPro" id="IPR020846">
    <property type="entry name" value="MFS_dom"/>
</dbReference>
<dbReference type="SUPFAM" id="SSF103473">
    <property type="entry name" value="MFS general substrate transporter"/>
    <property type="match status" value="1"/>
</dbReference>
<dbReference type="OrthoDB" id="9809918at2"/>
<feature type="transmembrane region" description="Helical" evidence="7">
    <location>
        <begin position="346"/>
        <end position="369"/>
    </location>
</feature>
<dbReference type="PANTHER" id="PTHR23513:SF11">
    <property type="entry name" value="STAPHYLOFERRIN A TRANSPORTER"/>
    <property type="match status" value="1"/>
</dbReference>
<dbReference type="InterPro" id="IPR036259">
    <property type="entry name" value="MFS_trans_sf"/>
</dbReference>
<evidence type="ECO:0000256" key="5">
    <source>
        <dbReference type="ARBA" id="ARBA00022989"/>
    </source>
</evidence>
<feature type="transmembrane region" description="Helical" evidence="7">
    <location>
        <begin position="12"/>
        <end position="30"/>
    </location>
</feature>
<dbReference type="GO" id="GO:0005886">
    <property type="term" value="C:plasma membrane"/>
    <property type="evidence" value="ECO:0007669"/>
    <property type="project" value="UniProtKB-SubCell"/>
</dbReference>
<feature type="transmembrane region" description="Helical" evidence="7">
    <location>
        <begin position="50"/>
        <end position="69"/>
    </location>
</feature>
<keyword evidence="3" id="KW-1003">Cell membrane</keyword>
<reference evidence="9 10" key="1">
    <citation type="submission" date="2011-10" db="EMBL/GenBank/DDBJ databases">
        <title>Genome sequence of Gluconobacter morbifer G707, isolated from Drosophila gut.</title>
        <authorList>
            <person name="Lee W.-J."/>
            <person name="Kim E.-K."/>
        </authorList>
    </citation>
    <scope>NUCLEOTIDE SEQUENCE [LARGE SCALE GENOMIC DNA]</scope>
    <source>
        <strain evidence="9 10">G707</strain>
    </source>
</reference>
<evidence type="ECO:0000256" key="2">
    <source>
        <dbReference type="ARBA" id="ARBA00022448"/>
    </source>
</evidence>
<dbReference type="InterPro" id="IPR010290">
    <property type="entry name" value="TM_effector"/>
</dbReference>
<dbReference type="AlphaFoldDB" id="G6XJ84"/>
<feature type="transmembrane region" description="Helical" evidence="7">
    <location>
        <begin position="257"/>
        <end position="279"/>
    </location>
</feature>
<evidence type="ECO:0000259" key="8">
    <source>
        <dbReference type="PROSITE" id="PS50850"/>
    </source>
</evidence>
<dbReference type="PANTHER" id="PTHR23513">
    <property type="entry name" value="INTEGRAL MEMBRANE EFFLUX PROTEIN-RELATED"/>
    <property type="match status" value="1"/>
</dbReference>
<comment type="subcellular location">
    <subcellularLocation>
        <location evidence="1">Cell membrane</location>
        <topology evidence="1">Multi-pass membrane protein</topology>
    </subcellularLocation>
</comment>
<evidence type="ECO:0000256" key="1">
    <source>
        <dbReference type="ARBA" id="ARBA00004651"/>
    </source>
</evidence>
<feature type="transmembrane region" description="Helical" evidence="7">
    <location>
        <begin position="226"/>
        <end position="245"/>
    </location>
</feature>
<comment type="caution">
    <text evidence="9">The sequence shown here is derived from an EMBL/GenBank/DDBJ whole genome shotgun (WGS) entry which is preliminary data.</text>
</comment>
<keyword evidence="10" id="KW-1185">Reference proteome</keyword>
<name>G6XJ84_9PROT</name>
<evidence type="ECO:0000256" key="3">
    <source>
        <dbReference type="ARBA" id="ARBA00022475"/>
    </source>
</evidence>
<proteinExistence type="predicted"/>
<evidence type="ECO:0000256" key="7">
    <source>
        <dbReference type="SAM" id="Phobius"/>
    </source>
</evidence>
<dbReference type="CDD" id="cd06173">
    <property type="entry name" value="MFS_MefA_like"/>
    <property type="match status" value="1"/>
</dbReference>
<keyword evidence="4 7" id="KW-0812">Transmembrane</keyword>
<dbReference type="GO" id="GO:0022857">
    <property type="term" value="F:transmembrane transporter activity"/>
    <property type="evidence" value="ECO:0007669"/>
    <property type="project" value="InterPro"/>
</dbReference>
<organism evidence="9 10">
    <name type="scientific">Gluconobacter morbifer G707</name>
    <dbReference type="NCBI Taxonomy" id="1088869"/>
    <lineage>
        <taxon>Bacteria</taxon>
        <taxon>Pseudomonadati</taxon>
        <taxon>Pseudomonadota</taxon>
        <taxon>Alphaproteobacteria</taxon>
        <taxon>Acetobacterales</taxon>
        <taxon>Acetobacteraceae</taxon>
        <taxon>Gluconobacter</taxon>
    </lineage>
</organism>
<feature type="transmembrane region" description="Helical" evidence="7">
    <location>
        <begin position="174"/>
        <end position="193"/>
    </location>
</feature>
<keyword evidence="5 7" id="KW-1133">Transmembrane helix</keyword>
<dbReference type="Pfam" id="PF05977">
    <property type="entry name" value="MFS_3"/>
    <property type="match status" value="1"/>
</dbReference>
<feature type="transmembrane region" description="Helical" evidence="7">
    <location>
        <begin position="286"/>
        <end position="305"/>
    </location>
</feature>
<dbReference type="EMBL" id="AGQV01000004">
    <property type="protein sequence ID" value="EHH68200.1"/>
    <property type="molecule type" value="Genomic_DNA"/>
</dbReference>
<dbReference type="eggNOG" id="COG2814">
    <property type="taxonomic scope" value="Bacteria"/>
</dbReference>
<evidence type="ECO:0000313" key="9">
    <source>
        <dbReference type="EMBL" id="EHH68200.1"/>
    </source>
</evidence>
<sequence>MMGHVFRSLGRRNYRIWALGALCSNVGTWMQMTTQDWLVLTELTSHNATAVGTVMALQLAPPLFLLLWTGQVADRVDKHRFLLLTQAALGTLAIGLGLLVVSGMVRLWEVYLFALLSGSVAAFDSPVRQIFVGELVGEEDLPNAVALNSMSYNAGRMIGPAIAGFCIAELGSGWSFVLNGFSFYGVLLSLLSIRSQDLHRTRLHAPEEKGLTSGLRYVWARPDMRIILLMLFLVGAFGFNFPIYVSTMAVTVFHVGAHGYGLLNSAMAIGTIFGALLVASRKNIGFGALPRGSLLFALGCLLGAVSLDYWMFAATLVILGVASLTFTAISNSYMQLASDPAMRGRVLAIRFAVFAGASPLGAPIVGWVANTFGPRWALGVGAMSGVATAAVGFLYMLREQTEKDAPR</sequence>
<gene>
    <name evidence="9" type="ORF">GMO_15500</name>
</gene>
<dbReference type="Gene3D" id="1.20.1250.20">
    <property type="entry name" value="MFS general substrate transporter like domains"/>
    <property type="match status" value="1"/>
</dbReference>
<dbReference type="PATRIC" id="fig|1088869.3.peg.1547"/>
<feature type="domain" description="Major facilitator superfamily (MFS) profile" evidence="8">
    <location>
        <begin position="178"/>
        <end position="407"/>
    </location>
</feature>
<keyword evidence="6 7" id="KW-0472">Membrane</keyword>
<evidence type="ECO:0000256" key="6">
    <source>
        <dbReference type="ARBA" id="ARBA00023136"/>
    </source>
</evidence>
<dbReference type="RefSeq" id="WP_008851697.1">
    <property type="nucleotide sequence ID" value="NZ_AGQV01000004.1"/>
</dbReference>
<keyword evidence="2" id="KW-0813">Transport</keyword>
<evidence type="ECO:0000256" key="4">
    <source>
        <dbReference type="ARBA" id="ARBA00022692"/>
    </source>
</evidence>
<dbReference type="STRING" id="1088869.GMO_15500"/>
<feature type="transmembrane region" description="Helical" evidence="7">
    <location>
        <begin position="81"/>
        <end position="105"/>
    </location>
</feature>
<accession>G6XJ84</accession>